<keyword evidence="1" id="KW-0472">Membrane</keyword>
<accession>A0ABZ1C4M6</accession>
<keyword evidence="3" id="KW-1185">Reference proteome</keyword>
<reference evidence="2 3" key="1">
    <citation type="submission" date="2021-08" db="EMBL/GenBank/DDBJ databases">
        <authorList>
            <person name="Zhang D."/>
            <person name="Zhang A."/>
            <person name="Wang L."/>
        </authorList>
    </citation>
    <scope>NUCLEOTIDE SEQUENCE [LARGE SCALE GENOMIC DNA]</scope>
    <source>
        <strain evidence="2 3">WL0086</strain>
    </source>
</reference>
<feature type="transmembrane region" description="Helical" evidence="1">
    <location>
        <begin position="20"/>
        <end position="40"/>
    </location>
</feature>
<feature type="transmembrane region" description="Helical" evidence="1">
    <location>
        <begin position="319"/>
        <end position="339"/>
    </location>
</feature>
<evidence type="ECO:0000313" key="2">
    <source>
        <dbReference type="EMBL" id="WRQ86682.1"/>
    </source>
</evidence>
<name>A0ABZ1C4M6_9BACT</name>
<feature type="transmembrane region" description="Helical" evidence="1">
    <location>
        <begin position="159"/>
        <end position="179"/>
    </location>
</feature>
<feature type="transmembrane region" description="Helical" evidence="1">
    <location>
        <begin position="369"/>
        <end position="388"/>
    </location>
</feature>
<keyword evidence="1" id="KW-1133">Transmembrane helix</keyword>
<reference evidence="2 3" key="2">
    <citation type="submission" date="2023-12" db="EMBL/GenBank/DDBJ databases">
        <title>Description of an unclassified Opitutus bacterium of Verrucomicrobiota.</title>
        <authorList>
            <person name="Zhang D.-F."/>
        </authorList>
    </citation>
    <scope>NUCLEOTIDE SEQUENCE [LARGE SCALE GENOMIC DNA]</scope>
    <source>
        <strain evidence="2 3">WL0086</strain>
    </source>
</reference>
<evidence type="ECO:0000313" key="3">
    <source>
        <dbReference type="Proteomes" id="UP000738431"/>
    </source>
</evidence>
<dbReference type="RefSeq" id="WP_221030519.1">
    <property type="nucleotide sequence ID" value="NZ_CP139781.1"/>
</dbReference>
<protein>
    <recommendedName>
        <fullName evidence="4">Glycosyltransferase RgtA/B/C/D-like domain-containing protein</fullName>
    </recommendedName>
</protein>
<evidence type="ECO:0008006" key="4">
    <source>
        <dbReference type="Google" id="ProtNLM"/>
    </source>
</evidence>
<feature type="transmembrane region" description="Helical" evidence="1">
    <location>
        <begin position="202"/>
        <end position="226"/>
    </location>
</feature>
<dbReference type="Proteomes" id="UP000738431">
    <property type="component" value="Chromosome"/>
</dbReference>
<organism evidence="2 3">
    <name type="scientific">Actomonas aquatica</name>
    <dbReference type="NCBI Taxonomy" id="2866162"/>
    <lineage>
        <taxon>Bacteria</taxon>
        <taxon>Pseudomonadati</taxon>
        <taxon>Verrucomicrobiota</taxon>
        <taxon>Opitutia</taxon>
        <taxon>Opitutales</taxon>
        <taxon>Opitutaceae</taxon>
        <taxon>Actomonas</taxon>
    </lineage>
</organism>
<dbReference type="EMBL" id="CP139781">
    <property type="protein sequence ID" value="WRQ86682.1"/>
    <property type="molecule type" value="Genomic_DNA"/>
</dbReference>
<feature type="transmembrane region" description="Helical" evidence="1">
    <location>
        <begin position="131"/>
        <end position="152"/>
    </location>
</feature>
<feature type="transmembrane region" description="Helical" evidence="1">
    <location>
        <begin position="345"/>
        <end position="362"/>
    </location>
</feature>
<feature type="transmembrane region" description="Helical" evidence="1">
    <location>
        <begin position="238"/>
        <end position="256"/>
    </location>
</feature>
<sequence length="534" mass="58194">MPSPSASAAPAPASPKLSRLGLLVVVLLGGIFIFAVSRYHHPVYGFTRFFQLQHEVAARGLPELREGRVFINENHAGYDGQFYAQLALRPTLQDPALQTALDNPALRARRILGSWVAALVGLGDATRTLHAYAWINLVSWFALGALLLRLFPARSLNHLIAWTGLMASCGVLTSVRYALTDLPAFLLLTGALLWLQKRPGSLGAAALMAGASLARETALFAGLALLPGQPWRRRVLRAALLVTPLALWMLYVFLTLGRDTNSLRNFTWPFSAWAQKSTEVIAAFSDPQSNIFTWAGALCLLSVTVQVLYLALRPRRHDPAWQLGIGYVGLFAILGWPTFEGFPSAYTRILLPLSLAFNVLALHETARRALVLLLLGNLSVFAGVAMLTDSGTIDHEYTHAVLADTAYVVDEGDGWFGIERDKNHRWSWSSGEGTITVRRFADAGPTAPAALLRLMLVGFIPAEVTIRQGDQLLWQGTAPREGHTLSLPLDALTFDARGAATLTFTSPTPPQPEAPNPDARPLCFAIYDLAIVPR</sequence>
<proteinExistence type="predicted"/>
<keyword evidence="1" id="KW-0812">Transmembrane</keyword>
<feature type="transmembrane region" description="Helical" evidence="1">
    <location>
        <begin position="291"/>
        <end position="312"/>
    </location>
</feature>
<gene>
    <name evidence="2" type="ORF">K1X11_017860</name>
</gene>
<evidence type="ECO:0000256" key="1">
    <source>
        <dbReference type="SAM" id="Phobius"/>
    </source>
</evidence>